<comment type="function">
    <text evidence="4">Uses inorganic polyphosphate (polyP) as a donor to convert GDP to GTP or ADP to ATP.</text>
</comment>
<dbReference type="InterPro" id="IPR022488">
    <property type="entry name" value="PPK2-related"/>
</dbReference>
<accession>A0A0S6VTH5</accession>
<dbReference type="GO" id="GO:0008976">
    <property type="term" value="F:polyphosphate kinase activity"/>
    <property type="evidence" value="ECO:0007669"/>
    <property type="project" value="UniProtKB-UniRule"/>
</dbReference>
<dbReference type="InterPro" id="IPR027417">
    <property type="entry name" value="P-loop_NTPase"/>
</dbReference>
<dbReference type="Proteomes" id="UP000030700">
    <property type="component" value="Unassembled WGS sequence"/>
</dbReference>
<keyword evidence="8" id="KW-1185">Reference proteome</keyword>
<dbReference type="PANTHER" id="PTHR34383">
    <property type="entry name" value="POLYPHOSPHATE:AMP PHOSPHOTRANSFERASE-RELATED"/>
    <property type="match status" value="1"/>
</dbReference>
<name>A0A0S6VTH5_9BACT</name>
<proteinExistence type="inferred from homology"/>
<dbReference type="InterPro" id="IPR022486">
    <property type="entry name" value="PPK2_PA0141"/>
</dbReference>
<gene>
    <name evidence="7" type="ORF">U14_00225</name>
</gene>
<dbReference type="AlphaFoldDB" id="A0A0S6VTH5"/>
<dbReference type="SMR" id="A0A0S6VTH5"/>
<feature type="region of interest" description="Disordered" evidence="5">
    <location>
        <begin position="1"/>
        <end position="23"/>
    </location>
</feature>
<evidence type="ECO:0000256" key="3">
    <source>
        <dbReference type="ARBA" id="ARBA00022777"/>
    </source>
</evidence>
<dbReference type="HOGENOM" id="CLU_048699_3_1_0"/>
<keyword evidence="3 4" id="KW-0418">Kinase</keyword>
<dbReference type="NCBIfam" id="TIGR03707">
    <property type="entry name" value="PPK2_P_aer"/>
    <property type="match status" value="1"/>
</dbReference>
<evidence type="ECO:0000259" key="6">
    <source>
        <dbReference type="Pfam" id="PF03976"/>
    </source>
</evidence>
<evidence type="ECO:0000256" key="4">
    <source>
        <dbReference type="RuleBase" id="RU369062"/>
    </source>
</evidence>
<comment type="subunit">
    <text evidence="4">Homotetramer.</text>
</comment>
<organism evidence="7">
    <name type="scientific">Candidatus Moduliflexus flocculans</name>
    <dbReference type="NCBI Taxonomy" id="1499966"/>
    <lineage>
        <taxon>Bacteria</taxon>
        <taxon>Candidatus Moduliflexota</taxon>
        <taxon>Candidatus Moduliflexia</taxon>
        <taxon>Candidatus Moduliflexales</taxon>
        <taxon>Candidatus Moduliflexaceae</taxon>
    </lineage>
</organism>
<evidence type="ECO:0000256" key="2">
    <source>
        <dbReference type="ARBA" id="ARBA00022679"/>
    </source>
</evidence>
<reference evidence="7" key="1">
    <citation type="journal article" date="2015" name="PeerJ">
        <title>First genomic representation of candidate bacterial phylum KSB3 points to enhanced environmental sensing as a trigger of wastewater bulking.</title>
        <authorList>
            <person name="Sekiguchi Y."/>
            <person name="Ohashi A."/>
            <person name="Parks D.H."/>
            <person name="Yamauchi T."/>
            <person name="Tyson G.W."/>
            <person name="Hugenholtz P."/>
        </authorList>
    </citation>
    <scope>NUCLEOTIDE SEQUENCE [LARGE SCALE GENOMIC DNA]</scope>
</reference>
<dbReference type="Gene3D" id="3.40.50.300">
    <property type="entry name" value="P-loop containing nucleotide triphosphate hydrolases"/>
    <property type="match status" value="1"/>
</dbReference>
<evidence type="ECO:0000313" key="7">
    <source>
        <dbReference type="EMBL" id="GAK49007.1"/>
    </source>
</evidence>
<evidence type="ECO:0000256" key="1">
    <source>
        <dbReference type="ARBA" id="ARBA00009924"/>
    </source>
</evidence>
<dbReference type="STRING" id="1499966.U14_00225"/>
<dbReference type="Pfam" id="PF03976">
    <property type="entry name" value="PPK2"/>
    <property type="match status" value="1"/>
</dbReference>
<protein>
    <recommendedName>
        <fullName evidence="4">ADP/GDP-polyphosphate phosphotransferase</fullName>
        <ecNumber evidence="4">2.7.4.-</ecNumber>
    </recommendedName>
    <alternativeName>
        <fullName evidence="4">Polyphosphate kinase PPK2</fullName>
    </alternativeName>
</protein>
<keyword evidence="2 4" id="KW-0808">Transferase</keyword>
<comment type="similarity">
    <text evidence="1 4">Belongs to the polyphosphate kinase 2 (PPK2) family. Class I subfamily.</text>
</comment>
<evidence type="ECO:0000256" key="5">
    <source>
        <dbReference type="SAM" id="MobiDB-lite"/>
    </source>
</evidence>
<dbReference type="SUPFAM" id="SSF52540">
    <property type="entry name" value="P-loop containing nucleoside triphosphate hydrolases"/>
    <property type="match status" value="1"/>
</dbReference>
<dbReference type="PANTHER" id="PTHR34383:SF1">
    <property type="entry name" value="ADP-POLYPHOSPHATE PHOSPHOTRANSFERASE"/>
    <property type="match status" value="1"/>
</dbReference>
<feature type="domain" description="Polyphosphate kinase-2-related" evidence="6">
    <location>
        <begin position="72"/>
        <end position="290"/>
    </location>
</feature>
<dbReference type="EMBL" id="DF820455">
    <property type="protein sequence ID" value="GAK49007.1"/>
    <property type="molecule type" value="Genomic_DNA"/>
</dbReference>
<evidence type="ECO:0000313" key="8">
    <source>
        <dbReference type="Proteomes" id="UP000030700"/>
    </source>
</evidence>
<dbReference type="EC" id="2.7.4.-" evidence="4"/>
<dbReference type="GO" id="GO:0006793">
    <property type="term" value="P:phosphorus metabolic process"/>
    <property type="evidence" value="ECO:0007669"/>
    <property type="project" value="InterPro"/>
</dbReference>
<sequence length="330" mass="38984">MMDPMQIASEEIPGDADEVGESPNIEAANPEQIIFDGEQVRLQDVLDDYRDIRQQYVMLNKRAEKALRGYRQAQQLRPYQAELIKMQNYLIENQRRMIIVFEGRDAAGKGGTIRRVTRYMNERHYRIVALGKPTAEQETQWFFQKYVQQFPHGGEIVLFDRSWYTRALVERVFGWCTEKEYKDFMRGVGGFEKDLVRQGTILIKLYFSVTKEEQARRFKRRQSDPLRQWKLSKVDLQAQDRWDDFTEVKYDMLQRTNTAVAPWIIIRSNDKHKARLNTIKVILNSVPYERLDPSLDFVPDPKIVMSGARELEYMEADRLRHSQALHSPLI</sequence>